<reference evidence="2 3" key="1">
    <citation type="journal article" date="2018" name="Mol. Biol. Evol.">
        <title>Broad Genomic Sampling Reveals a Smut Pathogenic Ancestry of the Fungal Clade Ustilaginomycotina.</title>
        <authorList>
            <person name="Kijpornyongpan T."/>
            <person name="Mondo S.J."/>
            <person name="Barry K."/>
            <person name="Sandor L."/>
            <person name="Lee J."/>
            <person name="Lipzen A."/>
            <person name="Pangilinan J."/>
            <person name="LaButti K."/>
            <person name="Hainaut M."/>
            <person name="Henrissat B."/>
            <person name="Grigoriev I.V."/>
            <person name="Spatafora J.W."/>
            <person name="Aime M.C."/>
        </authorList>
    </citation>
    <scope>NUCLEOTIDE SEQUENCE [LARGE SCALE GENOMIC DNA]</scope>
    <source>
        <strain evidence="2 3">MCA 3882</strain>
    </source>
</reference>
<evidence type="ECO:0000313" key="2">
    <source>
        <dbReference type="EMBL" id="PWN34428.1"/>
    </source>
</evidence>
<dbReference type="PANTHER" id="PTHR23024:SF242">
    <property type="entry name" value="ALPHA_BETA HYDROLASE FOLD-3 DOMAIN-CONTAINING PROTEIN-RELATED"/>
    <property type="match status" value="1"/>
</dbReference>
<protein>
    <submittedName>
        <fullName evidence="2">Alpha/beta-hydrolase</fullName>
    </submittedName>
</protein>
<dbReference type="InterPro" id="IPR013094">
    <property type="entry name" value="AB_hydrolase_3"/>
</dbReference>
<dbReference type="SUPFAM" id="SSF53474">
    <property type="entry name" value="alpha/beta-Hydrolases"/>
    <property type="match status" value="1"/>
</dbReference>
<dbReference type="AlphaFoldDB" id="A0A316VBF2"/>
<feature type="domain" description="Alpha/beta hydrolase fold-3" evidence="1">
    <location>
        <begin position="3"/>
        <end position="244"/>
    </location>
</feature>
<dbReference type="GeneID" id="37017821"/>
<evidence type="ECO:0000313" key="3">
    <source>
        <dbReference type="Proteomes" id="UP000245771"/>
    </source>
</evidence>
<dbReference type="RefSeq" id="XP_025354730.1">
    <property type="nucleotide sequence ID" value="XM_025496040.1"/>
</dbReference>
<dbReference type="GO" id="GO:0016787">
    <property type="term" value="F:hydrolase activity"/>
    <property type="evidence" value="ECO:0007669"/>
    <property type="project" value="UniProtKB-KW"/>
</dbReference>
<dbReference type="EMBL" id="KZ819604">
    <property type="protein sequence ID" value="PWN34428.1"/>
    <property type="molecule type" value="Genomic_DNA"/>
</dbReference>
<feature type="non-terminal residue" evidence="2">
    <location>
        <position position="1"/>
    </location>
</feature>
<accession>A0A316VBF2</accession>
<keyword evidence="2" id="KW-0378">Hydrolase</keyword>
<dbReference type="InterPro" id="IPR050466">
    <property type="entry name" value="Carboxylest/Gibb_receptor"/>
</dbReference>
<dbReference type="STRING" id="1280837.A0A316VBF2"/>
<gene>
    <name evidence="2" type="ORF">FA14DRAFT_114198</name>
</gene>
<organism evidence="2 3">
    <name type="scientific">Meira miltonrushii</name>
    <dbReference type="NCBI Taxonomy" id="1280837"/>
    <lineage>
        <taxon>Eukaryota</taxon>
        <taxon>Fungi</taxon>
        <taxon>Dikarya</taxon>
        <taxon>Basidiomycota</taxon>
        <taxon>Ustilaginomycotina</taxon>
        <taxon>Exobasidiomycetes</taxon>
        <taxon>Exobasidiales</taxon>
        <taxon>Brachybasidiaceae</taxon>
        <taxon>Meira</taxon>
    </lineage>
</organism>
<proteinExistence type="predicted"/>
<sequence length="272" mass="29422">PVVVNLHGSGFVLQTMGDDALFCQRVADGINGIVVDVDYAKAPELPFPHANLDIDAVMSWLQDRDQKDAASKETIPVSKAFEVDGHQTPLRIDTGKVALTGFSSGGNLALTACVRAKQRDELDKIAAVASFYPSTNLSESPWKKPNVKPESGASGGVLPPPLRNFFYSCYVPTDKQTGKDPTYPLRSSSVISPLYANADEFPQSVSIITCSGDSLAREGRQMAEHIVAGHGVVWWEAKGQGHAWDKLTKPGSEPEKLKEEAYELVIGRLRSA</sequence>
<feature type="non-terminal residue" evidence="2">
    <location>
        <position position="272"/>
    </location>
</feature>
<dbReference type="PANTHER" id="PTHR23024">
    <property type="entry name" value="ARYLACETAMIDE DEACETYLASE"/>
    <property type="match status" value="1"/>
</dbReference>
<name>A0A316VBF2_9BASI</name>
<dbReference type="Gene3D" id="3.40.50.1820">
    <property type="entry name" value="alpha/beta hydrolase"/>
    <property type="match status" value="1"/>
</dbReference>
<dbReference type="InterPro" id="IPR029058">
    <property type="entry name" value="AB_hydrolase_fold"/>
</dbReference>
<dbReference type="Proteomes" id="UP000245771">
    <property type="component" value="Unassembled WGS sequence"/>
</dbReference>
<dbReference type="OrthoDB" id="408631at2759"/>
<keyword evidence="3" id="KW-1185">Reference proteome</keyword>
<dbReference type="InParanoid" id="A0A316VBF2"/>
<dbReference type="Pfam" id="PF07859">
    <property type="entry name" value="Abhydrolase_3"/>
    <property type="match status" value="1"/>
</dbReference>
<evidence type="ECO:0000259" key="1">
    <source>
        <dbReference type="Pfam" id="PF07859"/>
    </source>
</evidence>